<dbReference type="EC" id="7.6.2.9" evidence="4"/>
<evidence type="ECO:0000313" key="6">
    <source>
        <dbReference type="EMBL" id="ONK26457.1"/>
    </source>
</evidence>
<dbReference type="AlphaFoldDB" id="A0AB36JP94"/>
<evidence type="ECO:0000259" key="5">
    <source>
        <dbReference type="PROSITE" id="PS50893"/>
    </source>
</evidence>
<dbReference type="PROSITE" id="PS50893">
    <property type="entry name" value="ABC_TRANSPORTER_2"/>
    <property type="match status" value="1"/>
</dbReference>
<reference evidence="8 9" key="1">
    <citation type="submission" date="2016-12" db="EMBL/GenBank/DDBJ databases">
        <authorList>
            <person name="Gulvik C.A."/>
        </authorList>
    </citation>
    <scope>NUCLEOTIDE SEQUENCE [LARGE SCALE GENOMIC DNA]</scope>
    <source>
        <strain evidence="7 9">12-5202</strain>
        <strain evidence="6 8">12-5291</strain>
    </source>
</reference>
<dbReference type="SMART" id="SM00382">
    <property type="entry name" value="AAA"/>
    <property type="match status" value="1"/>
</dbReference>
<dbReference type="Pfam" id="PF00005">
    <property type="entry name" value="ABC_tran"/>
    <property type="match status" value="1"/>
</dbReference>
<evidence type="ECO:0000313" key="8">
    <source>
        <dbReference type="Proteomes" id="UP000188600"/>
    </source>
</evidence>
<dbReference type="EMBL" id="MSPT01000015">
    <property type="protein sequence ID" value="ONK26457.1"/>
    <property type="molecule type" value="Genomic_DNA"/>
</dbReference>
<feature type="domain" description="ABC transporter" evidence="5">
    <location>
        <begin position="4"/>
        <end position="234"/>
    </location>
</feature>
<protein>
    <recommendedName>
        <fullName evidence="4">ABC-type quaternary amine transporter</fullName>
        <ecNumber evidence="4">7.6.2.9</ecNumber>
    </recommendedName>
</protein>
<dbReference type="Gene3D" id="3.40.50.300">
    <property type="entry name" value="P-loop containing nucleotide triphosphate hydrolases"/>
    <property type="match status" value="1"/>
</dbReference>
<dbReference type="InterPro" id="IPR003439">
    <property type="entry name" value="ABC_transporter-like_ATP-bd"/>
</dbReference>
<keyword evidence="9" id="KW-1185">Reference proteome</keyword>
<dbReference type="PANTHER" id="PTHR42781">
    <property type="entry name" value="SPERMIDINE/PUTRESCINE IMPORT ATP-BINDING PROTEIN POTA"/>
    <property type="match status" value="1"/>
</dbReference>
<dbReference type="Proteomes" id="UP000188600">
    <property type="component" value="Unassembled WGS sequence"/>
</dbReference>
<keyword evidence="2" id="KW-0547">Nucleotide-binding</keyword>
<dbReference type="FunFam" id="3.40.50.300:FF:000425">
    <property type="entry name" value="Probable ABC transporter, ATP-binding subunit"/>
    <property type="match status" value="1"/>
</dbReference>
<evidence type="ECO:0000256" key="2">
    <source>
        <dbReference type="ARBA" id="ARBA00022741"/>
    </source>
</evidence>
<dbReference type="SUPFAM" id="SSF52540">
    <property type="entry name" value="P-loop containing nucleoside triphosphate hydrolases"/>
    <property type="match status" value="1"/>
</dbReference>
<evidence type="ECO:0000256" key="1">
    <source>
        <dbReference type="ARBA" id="ARBA00022448"/>
    </source>
</evidence>
<dbReference type="EMBL" id="MSPR01000020">
    <property type="protein sequence ID" value="ONK26720.1"/>
    <property type="molecule type" value="Genomic_DNA"/>
</dbReference>
<dbReference type="InterPro" id="IPR003593">
    <property type="entry name" value="AAA+_ATPase"/>
</dbReference>
<dbReference type="GO" id="GO:0015418">
    <property type="term" value="F:ABC-type quaternary ammonium compound transporting activity"/>
    <property type="evidence" value="ECO:0007669"/>
    <property type="project" value="UniProtKB-EC"/>
</dbReference>
<dbReference type="InterPro" id="IPR027417">
    <property type="entry name" value="P-loop_NTPase"/>
</dbReference>
<dbReference type="PROSITE" id="PS00211">
    <property type="entry name" value="ABC_TRANSPORTER_1"/>
    <property type="match status" value="1"/>
</dbReference>
<evidence type="ECO:0000256" key="3">
    <source>
        <dbReference type="ARBA" id="ARBA00022840"/>
    </source>
</evidence>
<keyword evidence="3 6" id="KW-0067">ATP-binding</keyword>
<name>A0AB36JP94_9STRE</name>
<dbReference type="SUPFAM" id="SSF50331">
    <property type="entry name" value="MOP-like"/>
    <property type="match status" value="1"/>
</dbReference>
<sequence>MSYIQVNQLVKTFDHKEVLKSLNLSVQEKTITTLLGPSGCGKSTLLRSIVGLHAIDKGTIIIDGKRVDHLPPNERNIGMVFQNYALFPNMTVQENIRFGLDMKKIDRAVANESVQEIIHLVGLEGKETAFPRELSGGQQQRVALARALVTKPKVLLLDEPLSALDAQIRKNIQQLLRRLQYELGITMILVTHDQEEAMALSDYIYILKDGTIAQEGTPNEIYKYPKSEFIAKFIGSYNLLNREAFYEVFNTPLQGASFVAIRPEIFSPDPIANAYQIEGEIINSSMLGSIVRYDVKIGNYMIYLDRLNRSYQQLNTDNKILLYVKEEDMVKI</sequence>
<evidence type="ECO:0000313" key="9">
    <source>
        <dbReference type="Proteomes" id="UP000188946"/>
    </source>
</evidence>
<evidence type="ECO:0000313" key="7">
    <source>
        <dbReference type="EMBL" id="ONK26720.1"/>
    </source>
</evidence>
<evidence type="ECO:0000256" key="4">
    <source>
        <dbReference type="ARBA" id="ARBA00066388"/>
    </source>
</evidence>
<organism evidence="6 8">
    <name type="scientific">Streptococcus azizii</name>
    <dbReference type="NCBI Taxonomy" id="1579424"/>
    <lineage>
        <taxon>Bacteria</taxon>
        <taxon>Bacillati</taxon>
        <taxon>Bacillota</taxon>
        <taxon>Bacilli</taxon>
        <taxon>Lactobacillales</taxon>
        <taxon>Streptococcaceae</taxon>
        <taxon>Streptococcus</taxon>
    </lineage>
</organism>
<dbReference type="InterPro" id="IPR017871">
    <property type="entry name" value="ABC_transporter-like_CS"/>
</dbReference>
<dbReference type="GO" id="GO:0016887">
    <property type="term" value="F:ATP hydrolysis activity"/>
    <property type="evidence" value="ECO:0007669"/>
    <property type="project" value="InterPro"/>
</dbReference>
<comment type="caution">
    <text evidence="6">The sequence shown here is derived from an EMBL/GenBank/DDBJ whole genome shotgun (WGS) entry which is preliminary data.</text>
</comment>
<dbReference type="InterPro" id="IPR050093">
    <property type="entry name" value="ABC_SmlMolc_Importer"/>
</dbReference>
<dbReference type="RefSeq" id="WP_076996673.1">
    <property type="nucleotide sequence ID" value="NZ_MSPR01000020.1"/>
</dbReference>
<proteinExistence type="predicted"/>
<accession>A0AB36JP94</accession>
<dbReference type="InterPro" id="IPR008995">
    <property type="entry name" value="Mo/tungstate-bd_C_term_dom"/>
</dbReference>
<gene>
    <name evidence="7" type="ORF">BVE84_08920</name>
    <name evidence="6" type="ORF">BVE86_07240</name>
</gene>
<dbReference type="Proteomes" id="UP000188946">
    <property type="component" value="Unassembled WGS sequence"/>
</dbReference>
<dbReference type="PANTHER" id="PTHR42781:SF9">
    <property type="entry name" value="AMINO ACID ABC TRANSPORTER, ATP-BINDING PROTEIN-RELATED"/>
    <property type="match status" value="1"/>
</dbReference>
<dbReference type="GO" id="GO:0005524">
    <property type="term" value="F:ATP binding"/>
    <property type="evidence" value="ECO:0007669"/>
    <property type="project" value="UniProtKB-KW"/>
</dbReference>
<keyword evidence="1" id="KW-0813">Transport</keyword>